<dbReference type="Gene3D" id="2.30.30.40">
    <property type="entry name" value="SH3 Domains"/>
    <property type="match status" value="1"/>
</dbReference>
<dbReference type="Proteomes" id="UP000030021">
    <property type="component" value="Unassembled WGS sequence"/>
</dbReference>
<dbReference type="PATRIC" id="fig|1288298.3.peg.620"/>
<dbReference type="eggNOG" id="COG3807">
    <property type="taxonomic scope" value="Bacteria"/>
</dbReference>
<reference evidence="1 2" key="1">
    <citation type="submission" date="2013-01" db="EMBL/GenBank/DDBJ databases">
        <authorList>
            <person name="Fiebig A."/>
            <person name="Goeker M."/>
            <person name="Klenk H.-P.P."/>
        </authorList>
    </citation>
    <scope>NUCLEOTIDE SEQUENCE [LARGE SCALE GENOMIC DNA]</scope>
    <source>
        <strain evidence="1 2">DSM 17069</strain>
    </source>
</reference>
<accession>A0A0A0HRW2</accession>
<organism evidence="1 2">
    <name type="scientific">Roseovarius mucosus DSM 17069</name>
    <dbReference type="NCBI Taxonomy" id="1288298"/>
    <lineage>
        <taxon>Bacteria</taxon>
        <taxon>Pseudomonadati</taxon>
        <taxon>Pseudomonadota</taxon>
        <taxon>Alphaproteobacteria</taxon>
        <taxon>Rhodobacterales</taxon>
        <taxon>Roseobacteraceae</taxon>
        <taxon>Roseovarius</taxon>
    </lineage>
</organism>
<dbReference type="Pfam" id="PF06347">
    <property type="entry name" value="SH3_4"/>
    <property type="match status" value="2"/>
</dbReference>
<dbReference type="AlphaFoldDB" id="A0A0A0HRW2"/>
<dbReference type="EMBL" id="AONH01000001">
    <property type="protein sequence ID" value="KGM90020.1"/>
    <property type="molecule type" value="Genomic_DNA"/>
</dbReference>
<protein>
    <recommendedName>
        <fullName evidence="3">Bacterial SH3 domain protein</fullName>
    </recommendedName>
</protein>
<comment type="caution">
    <text evidence="1">The sequence shown here is derived from an EMBL/GenBank/DDBJ whole genome shotgun (WGS) entry which is preliminary data.</text>
</comment>
<dbReference type="HOGENOM" id="CLU_946228_0_0_5"/>
<dbReference type="InterPro" id="IPR010466">
    <property type="entry name" value="DUF1058"/>
</dbReference>
<evidence type="ECO:0000313" key="2">
    <source>
        <dbReference type="Proteomes" id="UP000030021"/>
    </source>
</evidence>
<proteinExistence type="predicted"/>
<name>A0A0A0HRW2_9RHOB</name>
<gene>
    <name evidence="1" type="ORF">rosmuc_00619</name>
</gene>
<evidence type="ECO:0008006" key="3">
    <source>
        <dbReference type="Google" id="ProtNLM"/>
    </source>
</evidence>
<sequence length="294" mass="32501">MLTRGAHVDMVHPRPVVGDQLEPVPGLGDQAGVDPVGQGRHQNIRLLDRAGQFLACHGRVRLAQANIKKFAHPRLDRLGQASRNDNTQACRWHEALLETFLSGALLPEWRRKERGTRTPLQFAGRIRMTAMKSGLAALVMVMGLGPLGALAQERGPVTNLPLPRFVSMKAAEGNVRRGPSLTHRIDWIFKRRDMPLEITAEHGHWRRVRDRDGAGGWVHYTLLSGVRTASVEVEMLDLLAKPEANAMVVARLEQGVIARLEECQADWCAVSAGGYEGWAPKSALWGVTEGETFE</sequence>
<evidence type="ECO:0000313" key="1">
    <source>
        <dbReference type="EMBL" id="KGM90020.1"/>
    </source>
</evidence>
<dbReference type="STRING" id="215743.ROSMUCSMR3_01661"/>